<protein>
    <submittedName>
        <fullName evidence="2">Uncharacterized protein</fullName>
    </submittedName>
</protein>
<evidence type="ECO:0000313" key="2">
    <source>
        <dbReference type="EMBL" id="TNN37026.1"/>
    </source>
</evidence>
<reference evidence="2 3" key="1">
    <citation type="submission" date="2019-03" db="EMBL/GenBank/DDBJ databases">
        <title>First draft genome of Liparis tanakae, snailfish: a comprehensive survey of snailfish specific genes.</title>
        <authorList>
            <person name="Kim W."/>
            <person name="Song I."/>
            <person name="Jeong J.-H."/>
            <person name="Kim D."/>
            <person name="Kim S."/>
            <person name="Ryu S."/>
            <person name="Song J.Y."/>
            <person name="Lee S.K."/>
        </authorList>
    </citation>
    <scope>NUCLEOTIDE SEQUENCE [LARGE SCALE GENOMIC DNA]</scope>
    <source>
        <tissue evidence="2">Muscle</tissue>
    </source>
</reference>
<accession>A0A4Z2F6Z5</accession>
<evidence type="ECO:0000256" key="1">
    <source>
        <dbReference type="SAM" id="MobiDB-lite"/>
    </source>
</evidence>
<gene>
    <name evidence="2" type="ORF">EYF80_052814</name>
</gene>
<dbReference type="AlphaFoldDB" id="A0A4Z2F6Z5"/>
<dbReference type="Proteomes" id="UP000314294">
    <property type="component" value="Unassembled WGS sequence"/>
</dbReference>
<organism evidence="2 3">
    <name type="scientific">Liparis tanakae</name>
    <name type="common">Tanaka's snailfish</name>
    <dbReference type="NCBI Taxonomy" id="230148"/>
    <lineage>
        <taxon>Eukaryota</taxon>
        <taxon>Metazoa</taxon>
        <taxon>Chordata</taxon>
        <taxon>Craniata</taxon>
        <taxon>Vertebrata</taxon>
        <taxon>Euteleostomi</taxon>
        <taxon>Actinopterygii</taxon>
        <taxon>Neopterygii</taxon>
        <taxon>Teleostei</taxon>
        <taxon>Neoteleostei</taxon>
        <taxon>Acanthomorphata</taxon>
        <taxon>Eupercaria</taxon>
        <taxon>Perciformes</taxon>
        <taxon>Cottioidei</taxon>
        <taxon>Cottales</taxon>
        <taxon>Liparidae</taxon>
        <taxon>Liparis</taxon>
    </lineage>
</organism>
<dbReference type="EMBL" id="SRLO01001543">
    <property type="protein sequence ID" value="TNN37026.1"/>
    <property type="molecule type" value="Genomic_DNA"/>
</dbReference>
<name>A0A4Z2F6Z5_9TELE</name>
<comment type="caution">
    <text evidence="2">The sequence shown here is derived from an EMBL/GenBank/DDBJ whole genome shotgun (WGS) entry which is preliminary data.</text>
</comment>
<keyword evidence="3" id="KW-1185">Reference proteome</keyword>
<evidence type="ECO:0000313" key="3">
    <source>
        <dbReference type="Proteomes" id="UP000314294"/>
    </source>
</evidence>
<proteinExistence type="predicted"/>
<sequence length="182" mass="20350">MVVFRYLWCPARSMKVIILEELSQISSAVRDSLISKLMLEVRPVWISCRCLKRLSLARPRPLSSSPCVSTPSRVDFPESTLPSTATRRSRNCPSPEEHMTEESGRYVTDVVTAARQGRPERGLHVGLRQADQQAVVLHSDLVDGLAAALLQAPLQLRGQMLEAILRRVDQLQLHGETRREGG</sequence>
<feature type="region of interest" description="Disordered" evidence="1">
    <location>
        <begin position="59"/>
        <end position="103"/>
    </location>
</feature>